<dbReference type="Proteomes" id="UP000002207">
    <property type="component" value="Chromosome"/>
</dbReference>
<comment type="cofactor">
    <cofactor evidence="1">
        <name>pantetheine 4'-phosphate</name>
        <dbReference type="ChEBI" id="CHEBI:47942"/>
    </cofactor>
</comment>
<protein>
    <submittedName>
        <fullName evidence="7">Nonribosomal peptide synthetase</fullName>
    </submittedName>
</protein>
<accession>C1F4P2</accession>
<dbReference type="Gene3D" id="3.30.559.30">
    <property type="entry name" value="Nonribosomal peptide synthetase, condensation domain"/>
    <property type="match status" value="3"/>
</dbReference>
<dbReference type="InterPro" id="IPR010071">
    <property type="entry name" value="AA_adenyl_dom"/>
</dbReference>
<dbReference type="FunFam" id="3.40.50.980:FF:000001">
    <property type="entry name" value="Non-ribosomal peptide synthetase"/>
    <property type="match status" value="1"/>
</dbReference>
<dbReference type="KEGG" id="aca:ACP_1162"/>
<dbReference type="OrthoDB" id="110547at2"/>
<dbReference type="InterPro" id="IPR025110">
    <property type="entry name" value="AMP-bd_C"/>
</dbReference>
<dbReference type="InterPro" id="IPR020802">
    <property type="entry name" value="TesA-like"/>
</dbReference>
<dbReference type="GO" id="GO:0072330">
    <property type="term" value="P:monocarboxylic acid biosynthetic process"/>
    <property type="evidence" value="ECO:0007669"/>
    <property type="project" value="UniProtKB-ARBA"/>
</dbReference>
<dbReference type="SMART" id="SM00823">
    <property type="entry name" value="PKS_PP"/>
    <property type="match status" value="3"/>
</dbReference>
<dbReference type="Gene3D" id="3.40.50.1820">
    <property type="entry name" value="alpha/beta hydrolase"/>
    <property type="match status" value="1"/>
</dbReference>
<dbReference type="GO" id="GO:0031177">
    <property type="term" value="F:phosphopantetheine binding"/>
    <property type="evidence" value="ECO:0007669"/>
    <property type="project" value="InterPro"/>
</dbReference>
<proteinExistence type="inferred from homology"/>
<comment type="similarity">
    <text evidence="2">Belongs to the ATP-dependent AMP-binding enzyme family.</text>
</comment>
<dbReference type="InterPro" id="IPR020845">
    <property type="entry name" value="AMP-binding_CS"/>
</dbReference>
<dbReference type="SUPFAM" id="SSF53474">
    <property type="entry name" value="alpha/beta-Hydrolases"/>
    <property type="match status" value="1"/>
</dbReference>
<evidence type="ECO:0000313" key="8">
    <source>
        <dbReference type="Proteomes" id="UP000002207"/>
    </source>
</evidence>
<dbReference type="Gene3D" id="3.30.300.30">
    <property type="match status" value="2"/>
</dbReference>
<keyword evidence="3" id="KW-0596">Phosphopantetheine</keyword>
<dbReference type="Gene3D" id="2.30.38.10">
    <property type="entry name" value="Luciferase, Domain 3"/>
    <property type="match status" value="2"/>
</dbReference>
<dbReference type="FunFam" id="3.30.300.30:FF:000010">
    <property type="entry name" value="Enterobactin synthetase component F"/>
    <property type="match status" value="1"/>
</dbReference>
<dbReference type="PANTHER" id="PTHR45527:SF1">
    <property type="entry name" value="FATTY ACID SYNTHASE"/>
    <property type="match status" value="1"/>
</dbReference>
<dbReference type="InterPro" id="IPR006162">
    <property type="entry name" value="Ppantetheine_attach_site"/>
</dbReference>
<evidence type="ECO:0000256" key="5">
    <source>
        <dbReference type="ARBA" id="ARBA00022737"/>
    </source>
</evidence>
<dbReference type="CDD" id="cd19543">
    <property type="entry name" value="DCL_NRPS"/>
    <property type="match status" value="1"/>
</dbReference>
<feature type="domain" description="Carrier" evidence="6">
    <location>
        <begin position="724"/>
        <end position="799"/>
    </location>
</feature>
<dbReference type="Pfam" id="PF00501">
    <property type="entry name" value="AMP-binding"/>
    <property type="match status" value="2"/>
</dbReference>
<dbReference type="Pfam" id="PF00668">
    <property type="entry name" value="Condensation"/>
    <property type="match status" value="3"/>
</dbReference>
<dbReference type="RefSeq" id="WP_015896314.1">
    <property type="nucleotide sequence ID" value="NC_012483.1"/>
</dbReference>
<dbReference type="Pfam" id="PF00975">
    <property type="entry name" value="Thioesterase"/>
    <property type="match status" value="1"/>
</dbReference>
<dbReference type="FunFam" id="1.10.1200.10:FF:000016">
    <property type="entry name" value="Non-ribosomal peptide synthase"/>
    <property type="match status" value="1"/>
</dbReference>
<dbReference type="InterPro" id="IPR010060">
    <property type="entry name" value="NRPS_synth"/>
</dbReference>
<dbReference type="InterPro" id="IPR023213">
    <property type="entry name" value="CAT-like_dom_sf"/>
</dbReference>
<evidence type="ECO:0000256" key="4">
    <source>
        <dbReference type="ARBA" id="ARBA00022553"/>
    </source>
</evidence>
<organism evidence="7 8">
    <name type="scientific">Acidobacterium capsulatum (strain ATCC 51196 / DSM 11244 / BCRC 80197 / JCM 7670 / NBRC 15755 / NCIMB 13165 / 161)</name>
    <dbReference type="NCBI Taxonomy" id="240015"/>
    <lineage>
        <taxon>Bacteria</taxon>
        <taxon>Pseudomonadati</taxon>
        <taxon>Acidobacteriota</taxon>
        <taxon>Terriglobia</taxon>
        <taxon>Terriglobales</taxon>
        <taxon>Acidobacteriaceae</taxon>
        <taxon>Acidobacterium</taxon>
    </lineage>
</organism>
<keyword evidence="5" id="KW-0677">Repeat</keyword>
<evidence type="ECO:0000256" key="2">
    <source>
        <dbReference type="ARBA" id="ARBA00006432"/>
    </source>
</evidence>
<dbReference type="NCBIfam" id="NF003417">
    <property type="entry name" value="PRK04813.1"/>
    <property type="match status" value="2"/>
</dbReference>
<dbReference type="GO" id="GO:0043041">
    <property type="term" value="P:amino acid activation for nonribosomal peptide biosynthetic process"/>
    <property type="evidence" value="ECO:0007669"/>
    <property type="project" value="TreeGrafter"/>
</dbReference>
<dbReference type="InterPro" id="IPR009081">
    <property type="entry name" value="PP-bd_ACP"/>
</dbReference>
<dbReference type="InterPro" id="IPR001031">
    <property type="entry name" value="Thioesterase"/>
</dbReference>
<dbReference type="InterPro" id="IPR029058">
    <property type="entry name" value="AB_hydrolase_fold"/>
</dbReference>
<feature type="domain" description="Carrier" evidence="6">
    <location>
        <begin position="1768"/>
        <end position="1842"/>
    </location>
</feature>
<dbReference type="PROSITE" id="PS50075">
    <property type="entry name" value="CARRIER"/>
    <property type="match status" value="3"/>
</dbReference>
<dbReference type="SUPFAM" id="SSF56801">
    <property type="entry name" value="Acetyl-CoA synthetase-like"/>
    <property type="match status" value="2"/>
</dbReference>
<dbReference type="Gene3D" id="1.10.1200.10">
    <property type="entry name" value="ACP-like"/>
    <property type="match status" value="3"/>
</dbReference>
<dbReference type="CDD" id="cd19531">
    <property type="entry name" value="LCL_NRPS-like"/>
    <property type="match status" value="1"/>
</dbReference>
<reference evidence="7 8" key="1">
    <citation type="journal article" date="2009" name="Appl. Environ. Microbiol.">
        <title>Three genomes from the phylum Acidobacteria provide insight into the lifestyles of these microorganisms in soils.</title>
        <authorList>
            <person name="Ward N.L."/>
            <person name="Challacombe J.F."/>
            <person name="Janssen P.H."/>
            <person name="Henrissat B."/>
            <person name="Coutinho P.M."/>
            <person name="Wu M."/>
            <person name="Xie G."/>
            <person name="Haft D.H."/>
            <person name="Sait M."/>
            <person name="Badger J."/>
            <person name="Barabote R.D."/>
            <person name="Bradley B."/>
            <person name="Brettin T.S."/>
            <person name="Brinkac L.M."/>
            <person name="Bruce D."/>
            <person name="Creasy T."/>
            <person name="Daugherty S.C."/>
            <person name="Davidsen T.M."/>
            <person name="DeBoy R.T."/>
            <person name="Detter J.C."/>
            <person name="Dodson R.J."/>
            <person name="Durkin A.S."/>
            <person name="Ganapathy A."/>
            <person name="Gwinn-Giglio M."/>
            <person name="Han C.S."/>
            <person name="Khouri H."/>
            <person name="Kiss H."/>
            <person name="Kothari S.P."/>
            <person name="Madupu R."/>
            <person name="Nelson K.E."/>
            <person name="Nelson W.C."/>
            <person name="Paulsen I."/>
            <person name="Penn K."/>
            <person name="Ren Q."/>
            <person name="Rosovitz M.J."/>
            <person name="Selengut J.D."/>
            <person name="Shrivastava S."/>
            <person name="Sullivan S.A."/>
            <person name="Tapia R."/>
            <person name="Thompson L.S."/>
            <person name="Watkins K.L."/>
            <person name="Yang Q."/>
            <person name="Yu C."/>
            <person name="Zafar N."/>
            <person name="Zhou L."/>
            <person name="Kuske C.R."/>
        </authorList>
    </citation>
    <scope>NUCLEOTIDE SEQUENCE [LARGE SCALE GENOMIC DNA]</scope>
    <source>
        <strain evidence="8">ATCC 51196 / DSM 11244 / BCRC 80197 / JCM 7670 / NBRC 15755 / NCIMB 13165 / 161</strain>
    </source>
</reference>
<gene>
    <name evidence="7" type="ordered locus">ACP_1162</name>
</gene>
<dbReference type="NCBIfam" id="TIGR01733">
    <property type="entry name" value="AA-adenyl-dom"/>
    <property type="match status" value="2"/>
</dbReference>
<dbReference type="PROSITE" id="PS00455">
    <property type="entry name" value="AMP_BINDING"/>
    <property type="match status" value="2"/>
</dbReference>
<evidence type="ECO:0000256" key="1">
    <source>
        <dbReference type="ARBA" id="ARBA00001957"/>
    </source>
</evidence>
<keyword evidence="8" id="KW-1185">Reference proteome</keyword>
<dbReference type="Gene3D" id="3.40.50.980">
    <property type="match status" value="4"/>
</dbReference>
<dbReference type="FunFam" id="1.10.1200.10:FF:000005">
    <property type="entry name" value="Nonribosomal peptide synthetase 1"/>
    <property type="match status" value="1"/>
</dbReference>
<sequence length="3102" mass="342574">MPFHSLLNAAPSRQTDARSVHLSAASRSLLGRIAENELGELALVTAALALLIWKHFRASAILFQMPALSGTPGASGASGASGEFVTLMVEIDPVKELGEFLEHIGAMLEEAYNAPSIACGEQHAHAPFLVTLHDNRIHDPSTPDTSASLRICTALDQGEVEIAFSEPVEAFLVEGLADGLADILTQLEDFEQPLKNFKALSAREWLSLSNFSEGPTLTRSSETVVEMFEAQAARTPDQPALLLEDRVITYAKLNGKANALARRLREEYALGPESMVGVMLDRSEAMIVAVLGILKAGAAFVPIDSSYPVSRIRDILNDTALPLLLTQSDKMNRWFDFAGQILFLDQTLPGWQPEPDHPHQAIASHHLAYVIYTSGSTGKPKGVLLEHRNLSHYIRWACDYYFTDKPETGSFGLYSSLSFDFTLTNLFCPLVRGKSLRIYPQSQNIQAILEHAFEPGSGIDTLKLTPSHVSLLEFMDVAPSTIRKIIVGGEELTPHHIAVLRRIDRSIDIYNEYGPTEATVGCIVWRVEDDVPAVLIGRPITNTRVAILDEDSKPVPLGVRGEIYIAGDGLARGYHNRPDITADRFITSPLPGGDRLYRTGDIGRWLPEGLIQCFGRTDSQVKIRGYRVELGEIEGILSSHPQVCAAAVVYRRDSHGTGKLIAFTTLLADFSAQMLREWLAQSLPDYMVPSEVHVLQTLPLNTNGKIDRTALQHFQPAAVEKSPTQITATQESLLGIWRETFDTPDISIEDKFFDLGGDSLLSVQIVSRIWSAFRFEISIDDIFELQTIVAISCLIDSAQQPEVAPAARLIPPAPRTAPLPLSFSQQRLWFLSQLEETSAYHLSSALRIEGALEHERIEAALSQVVRRHEILRTAFPELNGLPSQEIKPYIPVSLPLLEASSEQDATVHFQAFAEQPFDLARGPLFRAVLYRVQPGLHILGLAMHHIISDAWSSGILIREITSFYQGVQLPDLTIQYADYARWEREQLLSPAIQQQLEAQTAALRGAPGQIELPLDHPRPQIQTFAGDAVTFHLDAEVMRPLRSLAQASGATPFMLLLSAYALLLSRYSNQQDIVIGSPVANRTAPESEPLIGFFVNTVAFRIVLEANDTFRDLLAKVKQVALEGYARQQVPFEQIVDALQPERNLSRTPVFQVMFAYETEPPTAAIIPGLTVSSLPLGTQTAKFDLTLYMQDSGSDIEGTLEFNTAIFERSTIKRMAAHLRTLLAGIAADPNAPIDTLPMLSPEERILVTRSWNQTQADFPSTPVHSLFEQHAKEQPNAVAVTLEDISLTYGELNLRSNKVARQLLALGVAPGTLVGVAMERSLEMIVALLAILKAGGAYVPIDPEYPGERLSFMLRNSQVSLLLTQPHIAPALPPSAAQLILLSPEPPNLAFAQNPSPAVGPDHTAYMIYTSGSTGQPKGALNSHRALTNRLLWMQSAYRLTSEDVILQKTPFSFDVSVWEFFWPLLAGASIVFAKPGGHRESDYLVDLIGKAQVTTLHFVPSMLRAFLEEPGAGGCTSLKRVICSGEALPLDLQQKFFDVIPAELHNLYGPTEAAIDVTFWQCRPGETRRTVPIGRPIANTQIYIVDKALQPTPIGVPGELLIGGTPVGQGYFAAPELTAAKFIPDHLGGDPQARLYRTGDLARFTSDGVIEFLGRLDHQVKVRGFRIELGEIEETLRTHPQVRDCVVVAKTEAAITRLVAYIATSASPSLAEELRAFLKDTLPAYMVPAAFVILQYLPLLPNGKINRKALPEPTAAAAVPIQAQPASTPREKILASIWCDVLQLTAVDVHANFFELGGDSILGLQVVARANQAGLHITARQIFQHQTIATLAAAAGDAAIRSNVDPTGPTPLTPIQLWFFQQELPEPSLFTQSVLLEVPANTDAERLSTALLQLCECHAALRLRFHRAKDGWQQFIPAATVPPDFETHTLATPSEMEQLTQAAEARIDIVHGPLLAARLFTFSDGSPSRLFFTIHHLAVDGVSWRILLEDLYRAYHQQPLAPPATSFREWSLHLRDVAKSPSLADEVSFWQQVPSCNLWPTQEKNLVSEEASCSFELDEHATAALLRQAPRTYNASIQELLVAALAQGVASTTGHSRVTLDVERHGRHASDPQTDLSRTVGWFTTIYPVSVSVAVSASIRDSVPSVREQLRRIPEEGFHYPILRYLAAPNAFRDSQPSPILFNYHGQIDTALQQTVEWKPASEIVTPLRSLRARRSHLFEIISAVSNNRLQVEWHYNSRLQERSAIEALASNFQQQLIALCHPPIHLQSSPAIVDSYTLSPLQEGMLFHSLYHRDPSAYCLQFSFPIEGAFHPAALRQAWKRAMERHEVLRTSFMWDGLRQALQVIAAELELPWKTLDCTHLDPDEHQKILEDLLLEERELGFDLLTAPLFRCLLIQWSPVRWTLCWTTHHILMDGWSTAILLSEILEDYVAIASNNTPPERATPTPYRTYIDWLALQPESTHENWWRQYLQGLRRPTPLPGDRSSSSEFSALQEQSLVLEAEFTSALTAKLRTQHLTLNTLLRGTWSLILSAASGLQDVTFGVTVSGRPPHIPGVEAMVGLFIHTLPLRCRIDGASSFHTYLDTLQAEQAAMDHHTAVSLIDLQRWSGLPNGSPLFESLFVFENYPVASPAGIDHSGLTLGDIRTFDQTNYPLAITITPGQQLNLRIAWDPRRLQPGTVNRIFADISRTLERYLLHPEITCADLIAMHEPAAPMQTTTPPKTSAPSRMSVTPRDEIESKLLAIWEDVLDRTGVGITDDYFDLGGHSIMAVRLMNQIEITFQRRLPIAQLFQNPTVEQLAVTLRDSSAISTNGIVKIRSGHTGTPILLLPGAGGNVLYFNALAQQLRAGPSIYGLEPPGLNDAAEPLATVEAIAAHHLANILPIIGDGPCALAGHSFGSSVALEMARLLNARGNTVEWLAIFDSTAPTSVSHPYWQSWTEIDWLLAIIHEIGEFLHADLNLSRQDLEDRNEEERLTLILDRIARQSDWLAGADTGRLRAYLRVYQSNFRTTYQPEAAPLPIPITLFRATESGAEDYAPSAEVAALRADSSWGWSAFSCRPVAVIDLPGNHLTMLLPPHVSVLSSHINAILERTSHARHD</sequence>
<dbReference type="STRING" id="240015.ACP_1162"/>
<dbReference type="SUPFAM" id="SSF47336">
    <property type="entry name" value="ACP-like"/>
    <property type="match status" value="3"/>
</dbReference>
<evidence type="ECO:0000259" key="6">
    <source>
        <dbReference type="PROSITE" id="PS50075"/>
    </source>
</evidence>
<dbReference type="FunFam" id="3.40.50.12780:FF:000012">
    <property type="entry name" value="Non-ribosomal peptide synthetase"/>
    <property type="match status" value="1"/>
</dbReference>
<dbReference type="GO" id="GO:0005737">
    <property type="term" value="C:cytoplasm"/>
    <property type="evidence" value="ECO:0007669"/>
    <property type="project" value="TreeGrafter"/>
</dbReference>
<dbReference type="InterPro" id="IPR036736">
    <property type="entry name" value="ACP-like_sf"/>
</dbReference>
<dbReference type="InterPro" id="IPR045851">
    <property type="entry name" value="AMP-bd_C_sf"/>
</dbReference>
<dbReference type="InterPro" id="IPR000873">
    <property type="entry name" value="AMP-dep_synth/lig_dom"/>
</dbReference>
<dbReference type="PROSITE" id="PS00012">
    <property type="entry name" value="PHOSPHOPANTETHEINE"/>
    <property type="match status" value="2"/>
</dbReference>
<dbReference type="FunFam" id="3.40.50.980:FF:000002">
    <property type="entry name" value="Enterobactin synthetase component F"/>
    <property type="match status" value="1"/>
</dbReference>
<dbReference type="GO" id="GO:0044550">
    <property type="term" value="P:secondary metabolite biosynthetic process"/>
    <property type="evidence" value="ECO:0007669"/>
    <property type="project" value="UniProtKB-ARBA"/>
</dbReference>
<dbReference type="PANTHER" id="PTHR45527">
    <property type="entry name" value="NONRIBOSOMAL PEPTIDE SYNTHETASE"/>
    <property type="match status" value="1"/>
</dbReference>
<feature type="domain" description="Carrier" evidence="6">
    <location>
        <begin position="2735"/>
        <end position="2810"/>
    </location>
</feature>
<dbReference type="InParanoid" id="C1F4P2"/>
<dbReference type="Pfam" id="PF00550">
    <property type="entry name" value="PP-binding"/>
    <property type="match status" value="3"/>
</dbReference>
<dbReference type="CDD" id="cd17646">
    <property type="entry name" value="A_NRPS_AB3403-like"/>
    <property type="match status" value="1"/>
</dbReference>
<dbReference type="NCBIfam" id="TIGR01720">
    <property type="entry name" value="NRPS-para261"/>
    <property type="match status" value="1"/>
</dbReference>
<dbReference type="GO" id="GO:0003824">
    <property type="term" value="F:catalytic activity"/>
    <property type="evidence" value="ECO:0007669"/>
    <property type="project" value="InterPro"/>
</dbReference>
<dbReference type="SMART" id="SM00824">
    <property type="entry name" value="PKS_TE"/>
    <property type="match status" value="1"/>
</dbReference>
<dbReference type="CDD" id="cd19534">
    <property type="entry name" value="E_NRPS"/>
    <property type="match status" value="1"/>
</dbReference>
<evidence type="ECO:0000313" key="7">
    <source>
        <dbReference type="EMBL" id="ACO32361.1"/>
    </source>
</evidence>
<name>C1F4P2_ACIC5</name>
<dbReference type="InterPro" id="IPR020806">
    <property type="entry name" value="PKS_PP-bd"/>
</dbReference>
<dbReference type="Pfam" id="PF13193">
    <property type="entry name" value="AMP-binding_C"/>
    <property type="match status" value="2"/>
</dbReference>
<dbReference type="CDD" id="cd05930">
    <property type="entry name" value="A_NRPS"/>
    <property type="match status" value="1"/>
</dbReference>
<dbReference type="HOGENOM" id="CLU_000022_11_3_0"/>
<dbReference type="EMBL" id="CP001472">
    <property type="protein sequence ID" value="ACO32361.1"/>
    <property type="molecule type" value="Genomic_DNA"/>
</dbReference>
<evidence type="ECO:0000256" key="3">
    <source>
        <dbReference type="ARBA" id="ARBA00022450"/>
    </source>
</evidence>
<dbReference type="SUPFAM" id="SSF52777">
    <property type="entry name" value="CoA-dependent acyltransferases"/>
    <property type="match status" value="6"/>
</dbReference>
<dbReference type="InterPro" id="IPR001242">
    <property type="entry name" value="Condensation_dom"/>
</dbReference>
<dbReference type="Gene3D" id="3.30.559.10">
    <property type="entry name" value="Chloramphenicol acetyltransferase-like domain"/>
    <property type="match status" value="3"/>
</dbReference>
<dbReference type="eggNOG" id="COG1020">
    <property type="taxonomic scope" value="Bacteria"/>
</dbReference>
<keyword evidence="4" id="KW-0597">Phosphoprotein</keyword>